<keyword evidence="4" id="KW-1185">Reference proteome</keyword>
<organism evidence="3 4">
    <name type="scientific">Carpediemonas membranifera</name>
    <dbReference type="NCBI Taxonomy" id="201153"/>
    <lineage>
        <taxon>Eukaryota</taxon>
        <taxon>Metamonada</taxon>
        <taxon>Carpediemonas-like organisms</taxon>
        <taxon>Carpediemonas</taxon>
    </lineage>
</organism>
<proteinExistence type="predicted"/>
<evidence type="ECO:0000313" key="3">
    <source>
        <dbReference type="EMBL" id="KAG9395628.1"/>
    </source>
</evidence>
<keyword evidence="1" id="KW-0472">Membrane</keyword>
<evidence type="ECO:0000256" key="2">
    <source>
        <dbReference type="SAM" id="SignalP"/>
    </source>
</evidence>
<dbReference type="AlphaFoldDB" id="A0A8J6B4P5"/>
<name>A0A8J6B4P5_9EUKA</name>
<evidence type="ECO:0000313" key="4">
    <source>
        <dbReference type="Proteomes" id="UP000717585"/>
    </source>
</evidence>
<gene>
    <name evidence="3" type="ORF">J8273_2826</name>
</gene>
<keyword evidence="2" id="KW-0732">Signal</keyword>
<feature type="chain" id="PRO_5035252731" evidence="2">
    <location>
        <begin position="19"/>
        <end position="590"/>
    </location>
</feature>
<keyword evidence="1" id="KW-1133">Transmembrane helix</keyword>
<feature type="signal peptide" evidence="2">
    <location>
        <begin position="1"/>
        <end position="18"/>
    </location>
</feature>
<reference evidence="3" key="1">
    <citation type="submission" date="2021-05" db="EMBL/GenBank/DDBJ databases">
        <title>A free-living protist that lacks canonical eukaryotic 1 DNA replication and segregation systems.</title>
        <authorList>
            <person name="Salas-Leiva D.E."/>
            <person name="Tromer E.C."/>
            <person name="Curtis B.A."/>
            <person name="Jerlstrom-Hultqvist J."/>
            <person name="Kolisko M."/>
            <person name="Yi Z."/>
            <person name="Salas-Leiva J.S."/>
            <person name="Gallot-Lavallee L."/>
            <person name="Kops G.J.P.L."/>
            <person name="Archibald J.M."/>
            <person name="Simpson A.G.B."/>
            <person name="Roger A.J."/>
        </authorList>
    </citation>
    <scope>NUCLEOTIDE SEQUENCE</scope>
    <source>
        <strain evidence="3">BICM</strain>
    </source>
</reference>
<protein>
    <submittedName>
        <fullName evidence="3">Uncharacterized protein</fullName>
    </submittedName>
</protein>
<dbReference type="Proteomes" id="UP000717585">
    <property type="component" value="Unassembled WGS sequence"/>
</dbReference>
<evidence type="ECO:0000256" key="1">
    <source>
        <dbReference type="SAM" id="Phobius"/>
    </source>
</evidence>
<sequence>MKPAFLICVIAVIGVITAKSSVVVEHPVGTPVVHGYHSDQLLVGYDNGLVASFNPHEGNLKWRLRLSEKSIDALDAIMPDRNYLATVGDQEYIISRFGHLLNVFPAGTTDRTGLKQTYRHLTTTPSHITTVEGGLALLRDSDDSKIFEIPTIAVSTDARVLSPDTHHAILWEPAQLCTITPSARCVGLSAPVDDVKIMGNFIVTVSFGTPATVVVYDFDLTQLDSKDVPHAHAVSFDVAHHTLALVSTQGGYGFTLTSAGTLTASAQHMPAFVLYDTDATTLTGYRSTNGSPREIFSRNVTDLAATKEASSCTIIPTKTHAATDPVSFVAVCHDDAVQATLLVFRADVPKGRLVARVALPGLTDSVESIAQLVISDPLAVSATHFKGFFMAVSYIDTSARTRGRPTTLVLALPANGDPVQIGEPMTRKYVLPGPLTAITAADHGAASAMAGHHVGKVGFIAGGQTGHVSFVSEDELLTDFGFNPPRGAKIGKNYKLGDKPLEATAFKFDPATFITEHKAYSRPQSLSIGRSDSIDHFVVGALGEASVALIDVGPTHHAMGVVSKEDSLVLGTVAMGAVLMLAGVFVWSRR</sequence>
<accession>A0A8J6B4P5</accession>
<comment type="caution">
    <text evidence="3">The sequence shown here is derived from an EMBL/GenBank/DDBJ whole genome shotgun (WGS) entry which is preliminary data.</text>
</comment>
<keyword evidence="1" id="KW-0812">Transmembrane</keyword>
<dbReference type="EMBL" id="JAHDYR010000009">
    <property type="protein sequence ID" value="KAG9395628.1"/>
    <property type="molecule type" value="Genomic_DNA"/>
</dbReference>
<dbReference type="InterPro" id="IPR011047">
    <property type="entry name" value="Quinoprotein_ADH-like_sf"/>
</dbReference>
<feature type="transmembrane region" description="Helical" evidence="1">
    <location>
        <begin position="568"/>
        <end position="587"/>
    </location>
</feature>
<dbReference type="SUPFAM" id="SSF50998">
    <property type="entry name" value="Quinoprotein alcohol dehydrogenase-like"/>
    <property type="match status" value="1"/>
</dbReference>